<feature type="domain" description="Leucine-binding protein" evidence="5">
    <location>
        <begin position="34"/>
        <end position="377"/>
    </location>
</feature>
<evidence type="ECO:0000256" key="4">
    <source>
        <dbReference type="ARBA" id="ARBA00022970"/>
    </source>
</evidence>
<sequence length="405" mass="43169">MNLNARLSRRLVLQAGAATAVMGAPGLVLAQPKPLKIGLVHPVSGALAYSGAQGRLGCQLAIDEINAAGGLKALGGTKLEAALADSQSRPEVGVAEVERLQQDGVSAYVGCFSSAIALPATQAAAKYNTPFMIDVGVSDAIVSRGLKNVFRLAPGNGKCVEDAFAGLADVNKKAGGVAKTAVIVHEDSEFGTSTAKLLSAKLSGIGLEVKEVLKHATPTRDFSNLVLRIKALKPDLVIVSNYQNEYVLLARSMHQQKVDVAGIFSVLGGGFNYRLVKEQPDVAQYMMDFNHWYNPRNPKAQEMRKAVEAKGTLFTFEVYCGYNSVKCYVDAVERAKSADKAAVIAALETSTWSDHFMPYGPTKFVNGQNQGGRAVLLQATKTDIDVIWPDEFAAAKAVFPRPKLG</sequence>
<dbReference type="PROSITE" id="PS51318">
    <property type="entry name" value="TAT"/>
    <property type="match status" value="1"/>
</dbReference>
<gene>
    <name evidence="6" type="ORF">WKW80_11525</name>
</gene>
<dbReference type="InterPro" id="IPR028082">
    <property type="entry name" value="Peripla_BP_I"/>
</dbReference>
<evidence type="ECO:0000313" key="7">
    <source>
        <dbReference type="Proteomes" id="UP001363010"/>
    </source>
</evidence>
<evidence type="ECO:0000313" key="6">
    <source>
        <dbReference type="EMBL" id="MEJ8822657.1"/>
    </source>
</evidence>
<evidence type="ECO:0000259" key="5">
    <source>
        <dbReference type="Pfam" id="PF13458"/>
    </source>
</evidence>
<evidence type="ECO:0000256" key="3">
    <source>
        <dbReference type="ARBA" id="ARBA00022729"/>
    </source>
</evidence>
<dbReference type="InterPro" id="IPR051010">
    <property type="entry name" value="BCAA_transport"/>
</dbReference>
<dbReference type="PANTHER" id="PTHR30483:SF37">
    <property type="entry name" value="ABC TRANSPORTER SUBSTRATE-BINDING PROTEIN"/>
    <property type="match status" value="1"/>
</dbReference>
<dbReference type="SUPFAM" id="SSF53822">
    <property type="entry name" value="Periplasmic binding protein-like I"/>
    <property type="match status" value="1"/>
</dbReference>
<keyword evidence="3" id="KW-0732">Signal</keyword>
<dbReference type="Proteomes" id="UP001363010">
    <property type="component" value="Unassembled WGS sequence"/>
</dbReference>
<proteinExistence type="inferred from homology"/>
<dbReference type="InterPro" id="IPR000709">
    <property type="entry name" value="Leu_Ile_Val-bd"/>
</dbReference>
<keyword evidence="4" id="KW-0029">Amino-acid transport</keyword>
<dbReference type="PRINTS" id="PR00337">
    <property type="entry name" value="LEUILEVALBP"/>
</dbReference>
<comment type="caution">
    <text evidence="6">The sequence shown here is derived from an EMBL/GenBank/DDBJ whole genome shotgun (WGS) entry which is preliminary data.</text>
</comment>
<dbReference type="PANTHER" id="PTHR30483">
    <property type="entry name" value="LEUCINE-SPECIFIC-BINDING PROTEIN"/>
    <property type="match status" value="1"/>
</dbReference>
<dbReference type="InterPro" id="IPR028081">
    <property type="entry name" value="Leu-bd"/>
</dbReference>
<dbReference type="Pfam" id="PF13458">
    <property type="entry name" value="Peripla_BP_6"/>
    <property type="match status" value="1"/>
</dbReference>
<name>A0ABU8VXX9_9BURK</name>
<keyword evidence="7" id="KW-1185">Reference proteome</keyword>
<comment type="similarity">
    <text evidence="1">Belongs to the leucine-binding protein family.</text>
</comment>
<reference evidence="6 7" key="1">
    <citation type="submission" date="2024-03" db="EMBL/GenBank/DDBJ databases">
        <title>Novel species of the genus Variovorax.</title>
        <authorList>
            <person name="Liu Q."/>
            <person name="Xin Y.-H."/>
        </authorList>
    </citation>
    <scope>NUCLEOTIDE SEQUENCE [LARGE SCALE GENOMIC DNA]</scope>
    <source>
        <strain evidence="6 7">KACC 18501</strain>
    </source>
</reference>
<keyword evidence="2" id="KW-0813">Transport</keyword>
<evidence type="ECO:0000256" key="1">
    <source>
        <dbReference type="ARBA" id="ARBA00010062"/>
    </source>
</evidence>
<accession>A0ABU8VXX9</accession>
<dbReference type="CDD" id="cd06340">
    <property type="entry name" value="PBP1_ABC_ligand_binding-like"/>
    <property type="match status" value="1"/>
</dbReference>
<dbReference type="InterPro" id="IPR006311">
    <property type="entry name" value="TAT_signal"/>
</dbReference>
<dbReference type="EMBL" id="JBBKZV010000005">
    <property type="protein sequence ID" value="MEJ8822657.1"/>
    <property type="molecule type" value="Genomic_DNA"/>
</dbReference>
<evidence type="ECO:0000256" key="2">
    <source>
        <dbReference type="ARBA" id="ARBA00022448"/>
    </source>
</evidence>
<organism evidence="6 7">
    <name type="scientific">Variovorax humicola</name>
    <dbReference type="NCBI Taxonomy" id="1769758"/>
    <lineage>
        <taxon>Bacteria</taxon>
        <taxon>Pseudomonadati</taxon>
        <taxon>Pseudomonadota</taxon>
        <taxon>Betaproteobacteria</taxon>
        <taxon>Burkholderiales</taxon>
        <taxon>Comamonadaceae</taxon>
        <taxon>Variovorax</taxon>
    </lineage>
</organism>
<dbReference type="Gene3D" id="3.40.50.2300">
    <property type="match status" value="2"/>
</dbReference>
<dbReference type="RefSeq" id="WP_340363697.1">
    <property type="nucleotide sequence ID" value="NZ_JBBKZV010000005.1"/>
</dbReference>
<protein>
    <submittedName>
        <fullName evidence="6">ABC transporter substrate-binding protein</fullName>
    </submittedName>
</protein>